<gene>
    <name evidence="3" type="ORF">GPM918_LOCUS11425</name>
    <name evidence="4" type="ORF">SRO942_LOCUS11426</name>
</gene>
<dbReference type="AlphaFoldDB" id="A0A814DF13"/>
<reference evidence="3" key="1">
    <citation type="submission" date="2021-02" db="EMBL/GenBank/DDBJ databases">
        <authorList>
            <person name="Nowell W R."/>
        </authorList>
    </citation>
    <scope>NUCLEOTIDE SEQUENCE</scope>
</reference>
<dbReference type="PANTHER" id="PTHR21737">
    <property type="entry name" value="POLYGLUTAMINE BINDING PROTEIN 1/MARVEL MEMBRANE-ASSOCIATING DOMAIN CONTAINING 3"/>
    <property type="match status" value="1"/>
</dbReference>
<organism evidence="3 5">
    <name type="scientific">Didymodactylos carnosus</name>
    <dbReference type="NCBI Taxonomy" id="1234261"/>
    <lineage>
        <taxon>Eukaryota</taxon>
        <taxon>Metazoa</taxon>
        <taxon>Spiralia</taxon>
        <taxon>Gnathifera</taxon>
        <taxon>Rotifera</taxon>
        <taxon>Eurotatoria</taxon>
        <taxon>Bdelloidea</taxon>
        <taxon>Philodinida</taxon>
        <taxon>Philodinidae</taxon>
        <taxon>Didymodactylos</taxon>
    </lineage>
</organism>
<feature type="coiled-coil region" evidence="1">
    <location>
        <begin position="15"/>
        <end position="59"/>
    </location>
</feature>
<accession>A0A814DF13</accession>
<dbReference type="Proteomes" id="UP000681722">
    <property type="component" value="Unassembled WGS sequence"/>
</dbReference>
<keyword evidence="5" id="KW-1185">Reference proteome</keyword>
<evidence type="ECO:0000256" key="1">
    <source>
        <dbReference type="SAM" id="Coils"/>
    </source>
</evidence>
<dbReference type="GO" id="GO:0005681">
    <property type="term" value="C:spliceosomal complex"/>
    <property type="evidence" value="ECO:0007669"/>
    <property type="project" value="TreeGrafter"/>
</dbReference>
<evidence type="ECO:0000259" key="2">
    <source>
        <dbReference type="Pfam" id="PF10312"/>
    </source>
</evidence>
<feature type="domain" description="Splicing factor cactin central" evidence="2">
    <location>
        <begin position="55"/>
        <end position="120"/>
    </location>
</feature>
<name>A0A814DF13_9BILA</name>
<dbReference type="EMBL" id="CAJNOQ010002370">
    <property type="protein sequence ID" value="CAF0954515.1"/>
    <property type="molecule type" value="Genomic_DNA"/>
</dbReference>
<dbReference type="OrthoDB" id="265955at2759"/>
<keyword evidence="1" id="KW-0175">Coiled coil</keyword>
<dbReference type="EMBL" id="CAJOBC010002370">
    <property type="protein sequence ID" value="CAF3729815.1"/>
    <property type="molecule type" value="Genomic_DNA"/>
</dbReference>
<evidence type="ECO:0000313" key="5">
    <source>
        <dbReference type="Proteomes" id="UP000663829"/>
    </source>
</evidence>
<evidence type="ECO:0000313" key="3">
    <source>
        <dbReference type="EMBL" id="CAF0954515.1"/>
    </source>
</evidence>
<evidence type="ECO:0000313" key="4">
    <source>
        <dbReference type="EMBL" id="CAF3729815.1"/>
    </source>
</evidence>
<dbReference type="GO" id="GO:0045292">
    <property type="term" value="P:mRNA cis splicing, via spliceosome"/>
    <property type="evidence" value="ECO:0007669"/>
    <property type="project" value="TreeGrafter"/>
</dbReference>
<proteinExistence type="predicted"/>
<dbReference type="Pfam" id="PF10312">
    <property type="entry name" value="Cactin_mid"/>
    <property type="match status" value="1"/>
</dbReference>
<dbReference type="GO" id="GO:0005737">
    <property type="term" value="C:cytoplasm"/>
    <property type="evidence" value="ECO:0007669"/>
    <property type="project" value="TreeGrafter"/>
</dbReference>
<protein>
    <recommendedName>
        <fullName evidence="2">Splicing factor cactin central domain-containing protein</fullName>
    </recommendedName>
</protein>
<dbReference type="InterPro" id="IPR018816">
    <property type="entry name" value="Cactin_central"/>
</dbReference>
<dbReference type="PANTHER" id="PTHR21737:SF4">
    <property type="entry name" value="SPLICING FACTOR CACTIN"/>
    <property type="match status" value="1"/>
</dbReference>
<comment type="caution">
    <text evidence="3">The sequence shown here is derived from an EMBL/GenBank/DDBJ whole genome shotgun (WGS) entry which is preliminary data.</text>
</comment>
<dbReference type="Proteomes" id="UP000663829">
    <property type="component" value="Unassembled WGS sequence"/>
</dbReference>
<sequence length="124" mass="15238">MECQCYTNLSVAQLNNITKQRVEENKYELEKLKRQRLERERQKEEMDQEKDLLQRLKEADYYREWEKEEDSFHFNQLKLRSNICIFDGCATPTDLLARYISEEHDKDLSVRHLKYMNQRPIFMV</sequence>